<keyword evidence="5" id="KW-0732">Signal</keyword>
<name>A0A6C2YNV0_9BACT</name>
<dbReference type="InterPro" id="IPR009056">
    <property type="entry name" value="Cyt_c-like_dom"/>
</dbReference>
<dbReference type="RefSeq" id="WP_162658382.1">
    <property type="nucleotide sequence ID" value="NZ_LR593887.1"/>
</dbReference>
<keyword evidence="8" id="KW-1185">Reference proteome</keyword>
<keyword evidence="3 4" id="KW-0408">Iron</keyword>
<keyword evidence="1 4" id="KW-0349">Heme</keyword>
<dbReference type="GO" id="GO:0020037">
    <property type="term" value="F:heme binding"/>
    <property type="evidence" value="ECO:0007669"/>
    <property type="project" value="InterPro"/>
</dbReference>
<dbReference type="SUPFAM" id="SSF46626">
    <property type="entry name" value="Cytochrome c"/>
    <property type="match status" value="2"/>
</dbReference>
<dbReference type="PROSITE" id="PS51007">
    <property type="entry name" value="CYTC"/>
    <property type="match status" value="2"/>
</dbReference>
<evidence type="ECO:0000256" key="4">
    <source>
        <dbReference type="PROSITE-ProRule" id="PRU00433"/>
    </source>
</evidence>
<dbReference type="Gene3D" id="1.10.760.10">
    <property type="entry name" value="Cytochrome c-like domain"/>
    <property type="match status" value="2"/>
</dbReference>
<dbReference type="PROSITE" id="PS51257">
    <property type="entry name" value="PROKAR_LIPOPROTEIN"/>
    <property type="match status" value="1"/>
</dbReference>
<evidence type="ECO:0000259" key="6">
    <source>
        <dbReference type="PROSITE" id="PS51007"/>
    </source>
</evidence>
<reference evidence="7" key="1">
    <citation type="submission" date="2019-04" db="EMBL/GenBank/DDBJ databases">
        <authorList>
            <consortium name="Science for Life Laboratories"/>
        </authorList>
    </citation>
    <scope>NUCLEOTIDE SEQUENCE</scope>
    <source>
        <strain evidence="7">MBLW1</strain>
    </source>
</reference>
<dbReference type="InParanoid" id="A0A6C2YNV0"/>
<evidence type="ECO:0000313" key="8">
    <source>
        <dbReference type="Proteomes" id="UP000464378"/>
    </source>
</evidence>
<protein>
    <recommendedName>
        <fullName evidence="6">Cytochrome c domain-containing protein</fullName>
    </recommendedName>
</protein>
<feature type="chain" id="PRO_5036172775" description="Cytochrome c domain-containing protein" evidence="5">
    <location>
        <begin position="28"/>
        <end position="490"/>
    </location>
</feature>
<dbReference type="KEGG" id="tim:GMBLW1_06600"/>
<keyword evidence="2 4" id="KW-0479">Metal-binding</keyword>
<evidence type="ECO:0000256" key="1">
    <source>
        <dbReference type="ARBA" id="ARBA00022617"/>
    </source>
</evidence>
<feature type="domain" description="Cytochrome c" evidence="6">
    <location>
        <begin position="136"/>
        <end position="242"/>
    </location>
</feature>
<gene>
    <name evidence="7" type="ORF">GMBLW1_06600</name>
</gene>
<feature type="signal peptide" evidence="5">
    <location>
        <begin position="1"/>
        <end position="27"/>
    </location>
</feature>
<evidence type="ECO:0000313" key="7">
    <source>
        <dbReference type="EMBL" id="VIP03300.1"/>
    </source>
</evidence>
<feature type="domain" description="Cytochrome c" evidence="6">
    <location>
        <begin position="370"/>
        <end position="473"/>
    </location>
</feature>
<sequence length="490" mass="54390">MKINRRGIVLITGLSLMMVLGCSTQKADPTQAVDRYPVREDWLVADSIGISPSKYYLPGYPPLLRLSKDSTDAEIQALWGEVTANRIRDTRIVAGDERAEFGKVLDSLFGTPSTPKIEPISTEVKAAIDHLQLDPQTLAVGSLAYNRYCMTCHGTTGNGNGPGGRWLVPGPRDYREGIFKFISTDSYAAVNGDSRNLVGHKPRRADLRRTIVHGMDGAPMPSFAGLSDTELESVISYVIHLSIRGEVEYEVMKLAADPRGNDYDVAADLKAALKAIAPRWMVADQSPVVTDTYLGQLLVAEQKVKGYESQAQIVPADQKPAVEAQLKSAQEELKALKASRADRGLESLAQEYREMFPSDKSEASQEKLLNSIARGYEIFLNEKQGGCNACHIQWGINGAYKYDRWGTVVRARNLTTATYRGGRKPEYLYTRIYNGIYGSGMQSFHPLLKQTEEDRLKGESKMWDVINFVMALNDPVKLKMLDEKKGKKLD</sequence>
<proteinExistence type="predicted"/>
<dbReference type="Proteomes" id="UP000464378">
    <property type="component" value="Chromosome"/>
</dbReference>
<dbReference type="GO" id="GO:0046872">
    <property type="term" value="F:metal ion binding"/>
    <property type="evidence" value="ECO:0007669"/>
    <property type="project" value="UniProtKB-KW"/>
</dbReference>
<accession>A0A6C2YNV0</accession>
<dbReference type="EMBL" id="LR586016">
    <property type="protein sequence ID" value="VIP03300.1"/>
    <property type="molecule type" value="Genomic_DNA"/>
</dbReference>
<dbReference type="EMBL" id="LR593887">
    <property type="protein sequence ID" value="VTS03971.1"/>
    <property type="molecule type" value="Genomic_DNA"/>
</dbReference>
<evidence type="ECO:0000256" key="2">
    <source>
        <dbReference type="ARBA" id="ARBA00022723"/>
    </source>
</evidence>
<evidence type="ECO:0000256" key="5">
    <source>
        <dbReference type="SAM" id="SignalP"/>
    </source>
</evidence>
<dbReference type="GO" id="GO:0009055">
    <property type="term" value="F:electron transfer activity"/>
    <property type="evidence" value="ECO:0007669"/>
    <property type="project" value="InterPro"/>
</dbReference>
<evidence type="ECO:0000256" key="3">
    <source>
        <dbReference type="ARBA" id="ARBA00023004"/>
    </source>
</evidence>
<dbReference type="InterPro" id="IPR036909">
    <property type="entry name" value="Cyt_c-like_dom_sf"/>
</dbReference>
<dbReference type="Pfam" id="PF13442">
    <property type="entry name" value="Cytochrome_CBB3"/>
    <property type="match status" value="1"/>
</dbReference>
<dbReference type="AlphaFoldDB" id="A0A6C2YNV0"/>
<organism evidence="7">
    <name type="scientific">Tuwongella immobilis</name>
    <dbReference type="NCBI Taxonomy" id="692036"/>
    <lineage>
        <taxon>Bacteria</taxon>
        <taxon>Pseudomonadati</taxon>
        <taxon>Planctomycetota</taxon>
        <taxon>Planctomycetia</taxon>
        <taxon>Gemmatales</taxon>
        <taxon>Gemmataceae</taxon>
        <taxon>Tuwongella</taxon>
    </lineage>
</organism>